<dbReference type="PROSITE" id="PS50090">
    <property type="entry name" value="MYB_LIKE"/>
    <property type="match status" value="2"/>
</dbReference>
<evidence type="ECO:0000256" key="5">
    <source>
        <dbReference type="ARBA" id="ARBA00023163"/>
    </source>
</evidence>
<evidence type="ECO:0000259" key="8">
    <source>
        <dbReference type="PROSITE" id="PS50090"/>
    </source>
</evidence>
<dbReference type="HOGENOM" id="CLU_028567_25_0_1"/>
<dbReference type="Gene3D" id="1.10.10.60">
    <property type="entry name" value="Homeodomain-like"/>
    <property type="match status" value="2"/>
</dbReference>
<feature type="domain" description="Myb-like" evidence="8">
    <location>
        <begin position="84"/>
        <end position="134"/>
    </location>
</feature>
<evidence type="ECO:0000256" key="4">
    <source>
        <dbReference type="ARBA" id="ARBA00023125"/>
    </source>
</evidence>
<name>J3M3D3_ORYBR</name>
<keyword evidence="6" id="KW-0539">Nucleus</keyword>
<evidence type="ECO:0000256" key="2">
    <source>
        <dbReference type="ARBA" id="ARBA00022737"/>
    </source>
</evidence>
<comment type="subcellular location">
    <subcellularLocation>
        <location evidence="1">Nucleus</location>
    </subcellularLocation>
</comment>
<dbReference type="InterPro" id="IPR044676">
    <property type="entry name" value="EOBI/EOBII-like_plant"/>
</dbReference>
<keyword evidence="4" id="KW-0238">DNA-binding</keyword>
<dbReference type="Gramene" id="OB05G11070.1">
    <property type="protein sequence ID" value="OB05G11070.1"/>
    <property type="gene ID" value="OB05G11070"/>
</dbReference>
<dbReference type="AlphaFoldDB" id="J3M3D3"/>
<feature type="domain" description="HTH myb-type" evidence="9">
    <location>
        <begin position="84"/>
        <end position="138"/>
    </location>
</feature>
<sequence length="301" mass="33151">MAEVEVEEEVMMVSGGGGGGNKKKNMSGDDVSRMRKGPWTEQEDVQLVWFVRLFGERRWDFLAKVSGLKRTGKSCRLRWVNYLHPGLKRGRITADEERLILQLHAQWGSRWSRIARSLPGRTDNEIKNFWRTHMRKMAQEAKKKKTPASSAAPTSSSGSLLSSSSLTSSCSASASASSNNGTVTTATTTTTTTTSSALTRALQESNSGGDDDAGDQLVAATTPASHHHHQQQEEQMDYTMDQLWNEIAAAEAESWAAGCGGHDAAAAAMASPVWDQYCTDDYSLWRIDDEEYYKKMLDASQ</sequence>
<feature type="domain" description="HTH myb-type" evidence="9">
    <location>
        <begin position="35"/>
        <end position="83"/>
    </location>
</feature>
<proteinExistence type="predicted"/>
<protein>
    <submittedName>
        <fullName evidence="10">Uncharacterized protein</fullName>
    </submittedName>
</protein>
<dbReference type="GO" id="GO:0005634">
    <property type="term" value="C:nucleus"/>
    <property type="evidence" value="ECO:0007669"/>
    <property type="project" value="UniProtKB-SubCell"/>
</dbReference>
<dbReference type="PROSITE" id="PS51294">
    <property type="entry name" value="HTH_MYB"/>
    <property type="match status" value="2"/>
</dbReference>
<organism evidence="10">
    <name type="scientific">Oryza brachyantha</name>
    <name type="common">malo sina</name>
    <dbReference type="NCBI Taxonomy" id="4533"/>
    <lineage>
        <taxon>Eukaryota</taxon>
        <taxon>Viridiplantae</taxon>
        <taxon>Streptophyta</taxon>
        <taxon>Embryophyta</taxon>
        <taxon>Tracheophyta</taxon>
        <taxon>Spermatophyta</taxon>
        <taxon>Magnoliopsida</taxon>
        <taxon>Liliopsida</taxon>
        <taxon>Poales</taxon>
        <taxon>Poaceae</taxon>
        <taxon>BOP clade</taxon>
        <taxon>Oryzoideae</taxon>
        <taxon>Oryzeae</taxon>
        <taxon>Oryzinae</taxon>
        <taxon>Oryza</taxon>
    </lineage>
</organism>
<evidence type="ECO:0000259" key="9">
    <source>
        <dbReference type="PROSITE" id="PS51294"/>
    </source>
</evidence>
<evidence type="ECO:0000256" key="7">
    <source>
        <dbReference type="SAM" id="MobiDB-lite"/>
    </source>
</evidence>
<reference evidence="10" key="2">
    <citation type="submission" date="2013-04" db="UniProtKB">
        <authorList>
            <consortium name="EnsemblPlants"/>
        </authorList>
    </citation>
    <scope>IDENTIFICATION</scope>
</reference>
<reference evidence="10" key="1">
    <citation type="journal article" date="2013" name="Nat. Commun.">
        <title>Whole-genome sequencing of Oryza brachyantha reveals mechanisms underlying Oryza genome evolution.</title>
        <authorList>
            <person name="Chen J."/>
            <person name="Huang Q."/>
            <person name="Gao D."/>
            <person name="Wang J."/>
            <person name="Lang Y."/>
            <person name="Liu T."/>
            <person name="Li B."/>
            <person name="Bai Z."/>
            <person name="Luis Goicoechea J."/>
            <person name="Liang C."/>
            <person name="Chen C."/>
            <person name="Zhang W."/>
            <person name="Sun S."/>
            <person name="Liao Y."/>
            <person name="Zhang X."/>
            <person name="Yang L."/>
            <person name="Song C."/>
            <person name="Wang M."/>
            <person name="Shi J."/>
            <person name="Liu G."/>
            <person name="Liu J."/>
            <person name="Zhou H."/>
            <person name="Zhou W."/>
            <person name="Yu Q."/>
            <person name="An N."/>
            <person name="Chen Y."/>
            <person name="Cai Q."/>
            <person name="Wang B."/>
            <person name="Liu B."/>
            <person name="Min J."/>
            <person name="Huang Y."/>
            <person name="Wu H."/>
            <person name="Li Z."/>
            <person name="Zhang Y."/>
            <person name="Yin Y."/>
            <person name="Song W."/>
            <person name="Jiang J."/>
            <person name="Jackson S.A."/>
            <person name="Wing R.A."/>
            <person name="Wang J."/>
            <person name="Chen M."/>
        </authorList>
    </citation>
    <scope>NUCLEOTIDE SEQUENCE [LARGE SCALE GENOMIC DNA]</scope>
    <source>
        <strain evidence="10">cv. IRGC 101232</strain>
    </source>
</reference>
<dbReference type="CDD" id="cd00167">
    <property type="entry name" value="SANT"/>
    <property type="match status" value="2"/>
</dbReference>
<dbReference type="Proteomes" id="UP000006038">
    <property type="component" value="Chromosome 5"/>
</dbReference>
<evidence type="ECO:0000313" key="11">
    <source>
        <dbReference type="Proteomes" id="UP000006038"/>
    </source>
</evidence>
<dbReference type="InterPro" id="IPR001005">
    <property type="entry name" value="SANT/Myb"/>
</dbReference>
<evidence type="ECO:0000256" key="1">
    <source>
        <dbReference type="ARBA" id="ARBA00004123"/>
    </source>
</evidence>
<dbReference type="EnsemblPlants" id="OB05G11070.1">
    <property type="protein sequence ID" value="OB05G11070.1"/>
    <property type="gene ID" value="OB05G11070"/>
</dbReference>
<feature type="domain" description="Myb-like" evidence="8">
    <location>
        <begin position="31"/>
        <end position="83"/>
    </location>
</feature>
<evidence type="ECO:0000256" key="3">
    <source>
        <dbReference type="ARBA" id="ARBA00023015"/>
    </source>
</evidence>
<dbReference type="InterPro" id="IPR009057">
    <property type="entry name" value="Homeodomain-like_sf"/>
</dbReference>
<feature type="region of interest" description="Disordered" evidence="7">
    <location>
        <begin position="136"/>
        <end position="196"/>
    </location>
</feature>
<feature type="compositionally biased region" description="Low complexity" evidence="7">
    <location>
        <begin position="147"/>
        <end position="196"/>
    </location>
</feature>
<keyword evidence="11" id="KW-1185">Reference proteome</keyword>
<dbReference type="InterPro" id="IPR017930">
    <property type="entry name" value="Myb_dom"/>
</dbReference>
<dbReference type="Pfam" id="PF00249">
    <property type="entry name" value="Myb_DNA-binding"/>
    <property type="match status" value="2"/>
</dbReference>
<keyword evidence="5" id="KW-0804">Transcription</keyword>
<keyword evidence="3" id="KW-0805">Transcription regulation</keyword>
<dbReference type="FunFam" id="1.10.10.60:FF:000011">
    <property type="entry name" value="Myb transcription factor"/>
    <property type="match status" value="1"/>
</dbReference>
<keyword evidence="2" id="KW-0677">Repeat</keyword>
<dbReference type="GO" id="GO:0003700">
    <property type="term" value="F:DNA-binding transcription factor activity"/>
    <property type="evidence" value="ECO:0007669"/>
    <property type="project" value="InterPro"/>
</dbReference>
<dbReference type="SUPFAM" id="SSF46689">
    <property type="entry name" value="Homeodomain-like"/>
    <property type="match status" value="1"/>
</dbReference>
<dbReference type="eggNOG" id="KOG0048">
    <property type="taxonomic scope" value="Eukaryota"/>
</dbReference>
<dbReference type="OMA" id="PVWEFCT"/>
<evidence type="ECO:0000256" key="6">
    <source>
        <dbReference type="ARBA" id="ARBA00023242"/>
    </source>
</evidence>
<feature type="compositionally biased region" description="Basic residues" evidence="7">
    <location>
        <begin position="136"/>
        <end position="146"/>
    </location>
</feature>
<dbReference type="GO" id="GO:0043565">
    <property type="term" value="F:sequence-specific DNA binding"/>
    <property type="evidence" value="ECO:0007669"/>
    <property type="project" value="InterPro"/>
</dbReference>
<dbReference type="PANTHER" id="PTHR45675:SF125">
    <property type="entry name" value="MYB DNA-BINDING DOMAIN SUPERFAMILY PROTEIN-RELATED"/>
    <property type="match status" value="1"/>
</dbReference>
<feature type="region of interest" description="Disordered" evidence="7">
    <location>
        <begin position="13"/>
        <end position="35"/>
    </location>
</feature>
<dbReference type="PANTHER" id="PTHR45675">
    <property type="entry name" value="MYB TRANSCRIPTION FACTOR-RELATED-RELATED"/>
    <property type="match status" value="1"/>
</dbReference>
<accession>J3M3D3</accession>
<evidence type="ECO:0000313" key="10">
    <source>
        <dbReference type="EnsemblPlants" id="OB05G11070.1"/>
    </source>
</evidence>
<dbReference type="SMART" id="SM00717">
    <property type="entry name" value="SANT"/>
    <property type="match status" value="2"/>
</dbReference>